<dbReference type="SMART" id="SM00822">
    <property type="entry name" value="PKS_KR"/>
    <property type="match status" value="1"/>
</dbReference>
<keyword evidence="3" id="KW-0560">Oxidoreductase</keyword>
<feature type="domain" description="Ketoreductase" evidence="4">
    <location>
        <begin position="7"/>
        <end position="190"/>
    </location>
</feature>
<name>A0A0F9UQ08_9ZZZZ</name>
<dbReference type="AlphaFoldDB" id="A0A0F9UQ08"/>
<evidence type="ECO:0000256" key="1">
    <source>
        <dbReference type="ARBA" id="ARBA00006484"/>
    </source>
</evidence>
<comment type="similarity">
    <text evidence="1">Belongs to the short-chain dehydrogenases/reductases (SDR) family.</text>
</comment>
<proteinExistence type="inferred from homology"/>
<evidence type="ECO:0000313" key="5">
    <source>
        <dbReference type="EMBL" id="KKN95230.1"/>
    </source>
</evidence>
<evidence type="ECO:0000259" key="4">
    <source>
        <dbReference type="SMART" id="SM00822"/>
    </source>
</evidence>
<dbReference type="PANTHER" id="PTHR48107">
    <property type="entry name" value="NADPH-DEPENDENT ALDEHYDE REDUCTASE-LIKE PROTEIN, CHLOROPLASTIC-RELATED"/>
    <property type="match status" value="1"/>
</dbReference>
<dbReference type="EMBL" id="LAZR01000072">
    <property type="protein sequence ID" value="KKN95230.1"/>
    <property type="molecule type" value="Genomic_DNA"/>
</dbReference>
<dbReference type="PANTHER" id="PTHR48107:SF7">
    <property type="entry name" value="RE15974P"/>
    <property type="match status" value="1"/>
</dbReference>
<dbReference type="InterPro" id="IPR002347">
    <property type="entry name" value="SDR_fam"/>
</dbReference>
<comment type="caution">
    <text evidence="5">The sequence shown here is derived from an EMBL/GenBank/DDBJ whole genome shotgun (WGS) entry which is preliminary data.</text>
</comment>
<gene>
    <name evidence="5" type="ORF">LCGC14_0180430</name>
</gene>
<dbReference type="FunFam" id="3.40.50.720:FF:000374">
    <property type="entry name" value="3-oxoacyl-(Acyl-carrier-protein) reductase"/>
    <property type="match status" value="1"/>
</dbReference>
<organism evidence="5">
    <name type="scientific">marine sediment metagenome</name>
    <dbReference type="NCBI Taxonomy" id="412755"/>
    <lineage>
        <taxon>unclassified sequences</taxon>
        <taxon>metagenomes</taxon>
        <taxon>ecological metagenomes</taxon>
    </lineage>
</organism>
<dbReference type="PRINTS" id="PR00081">
    <property type="entry name" value="GDHRDH"/>
</dbReference>
<protein>
    <recommendedName>
        <fullName evidence="4">Ketoreductase domain-containing protein</fullName>
    </recommendedName>
</protein>
<evidence type="ECO:0000256" key="2">
    <source>
        <dbReference type="ARBA" id="ARBA00022857"/>
    </source>
</evidence>
<dbReference type="GO" id="GO:0016614">
    <property type="term" value="F:oxidoreductase activity, acting on CH-OH group of donors"/>
    <property type="evidence" value="ECO:0007669"/>
    <property type="project" value="UniProtKB-ARBA"/>
</dbReference>
<evidence type="ECO:0000256" key="3">
    <source>
        <dbReference type="ARBA" id="ARBA00023002"/>
    </source>
</evidence>
<keyword evidence="2" id="KW-0521">NADP</keyword>
<dbReference type="InterPro" id="IPR057326">
    <property type="entry name" value="KR_dom"/>
</dbReference>
<dbReference type="SUPFAM" id="SSF51735">
    <property type="entry name" value="NAD(P)-binding Rossmann-fold domains"/>
    <property type="match status" value="1"/>
</dbReference>
<dbReference type="PRINTS" id="PR00080">
    <property type="entry name" value="SDRFAMILY"/>
</dbReference>
<sequence length="246" mass="25926">MSNATQKVALVTGASRGIGAEIARRLAADGFAVAINYANSAAAAEKLVADLRADGARVTAIQADMAQPEQVRELFAQCEQQLGSLDVLVNNAGIMQTMPLADTPDELFERTFAVNVQGVFGCLREAAKRMNDGGRIINLSTSALALKMPGYAVYNASKAAVEAMTQVLAKELRGRQITVNAVAPGPVETELFLDGKTVEMVQRLAHMSPLERLGQPDDIAAVVSFLASTQGGWVNGQILRANGGIA</sequence>
<reference evidence="5" key="1">
    <citation type="journal article" date="2015" name="Nature">
        <title>Complex archaea that bridge the gap between prokaryotes and eukaryotes.</title>
        <authorList>
            <person name="Spang A."/>
            <person name="Saw J.H."/>
            <person name="Jorgensen S.L."/>
            <person name="Zaremba-Niedzwiedzka K."/>
            <person name="Martijn J."/>
            <person name="Lind A.E."/>
            <person name="van Eijk R."/>
            <person name="Schleper C."/>
            <person name="Guy L."/>
            <person name="Ettema T.J."/>
        </authorList>
    </citation>
    <scope>NUCLEOTIDE SEQUENCE</scope>
</reference>
<dbReference type="InterPro" id="IPR036291">
    <property type="entry name" value="NAD(P)-bd_dom_sf"/>
</dbReference>
<accession>A0A0F9UQ08</accession>
<dbReference type="Gene3D" id="3.40.50.720">
    <property type="entry name" value="NAD(P)-binding Rossmann-like Domain"/>
    <property type="match status" value="1"/>
</dbReference>
<dbReference type="CDD" id="cd05362">
    <property type="entry name" value="THN_reductase-like_SDR_c"/>
    <property type="match status" value="1"/>
</dbReference>
<dbReference type="Pfam" id="PF13561">
    <property type="entry name" value="adh_short_C2"/>
    <property type="match status" value="1"/>
</dbReference>